<organism evidence="3 4">
    <name type="scientific">Trifolium subterraneum</name>
    <name type="common">Subterranean clover</name>
    <dbReference type="NCBI Taxonomy" id="3900"/>
    <lineage>
        <taxon>Eukaryota</taxon>
        <taxon>Viridiplantae</taxon>
        <taxon>Streptophyta</taxon>
        <taxon>Embryophyta</taxon>
        <taxon>Tracheophyta</taxon>
        <taxon>Spermatophyta</taxon>
        <taxon>Magnoliopsida</taxon>
        <taxon>eudicotyledons</taxon>
        <taxon>Gunneridae</taxon>
        <taxon>Pentapetalae</taxon>
        <taxon>rosids</taxon>
        <taxon>fabids</taxon>
        <taxon>Fabales</taxon>
        <taxon>Fabaceae</taxon>
        <taxon>Papilionoideae</taxon>
        <taxon>50 kb inversion clade</taxon>
        <taxon>NPAAA clade</taxon>
        <taxon>Hologalegina</taxon>
        <taxon>IRL clade</taxon>
        <taxon>Trifolieae</taxon>
        <taxon>Trifolium</taxon>
    </lineage>
</organism>
<dbReference type="GO" id="GO:0070125">
    <property type="term" value="P:mitochondrial translational elongation"/>
    <property type="evidence" value="ECO:0007669"/>
    <property type="project" value="TreeGrafter"/>
</dbReference>
<dbReference type="AlphaFoldDB" id="A0A2Z6NI31"/>
<reference evidence="4" key="1">
    <citation type="journal article" date="2017" name="Front. Plant Sci.">
        <title>Climate Clever Clovers: New Paradigm to Reduce the Environmental Footprint of Ruminants by Breeding Low Methanogenic Forages Utilizing Haplotype Variation.</title>
        <authorList>
            <person name="Kaur P."/>
            <person name="Appels R."/>
            <person name="Bayer P.E."/>
            <person name="Keeble-Gagnere G."/>
            <person name="Wang J."/>
            <person name="Hirakawa H."/>
            <person name="Shirasawa K."/>
            <person name="Vercoe P."/>
            <person name="Stefanova K."/>
            <person name="Durmic Z."/>
            <person name="Nichols P."/>
            <person name="Revell C."/>
            <person name="Isobe S.N."/>
            <person name="Edwards D."/>
            <person name="Erskine W."/>
        </authorList>
    </citation>
    <scope>NUCLEOTIDE SEQUENCE [LARGE SCALE GENOMIC DNA]</scope>
    <source>
        <strain evidence="4">cv. Daliak</strain>
    </source>
</reference>
<dbReference type="InterPro" id="IPR027417">
    <property type="entry name" value="P-loop_NTPase"/>
</dbReference>
<dbReference type="Proteomes" id="UP000242715">
    <property type="component" value="Unassembled WGS sequence"/>
</dbReference>
<dbReference type="OrthoDB" id="198619at2759"/>
<evidence type="ECO:0000313" key="4">
    <source>
        <dbReference type="Proteomes" id="UP000242715"/>
    </source>
</evidence>
<keyword evidence="2" id="KW-0648">Protein biosynthesis</keyword>
<keyword evidence="1" id="KW-0251">Elongation factor</keyword>
<dbReference type="EMBL" id="DF974020">
    <property type="protein sequence ID" value="GAU44168.1"/>
    <property type="molecule type" value="Genomic_DNA"/>
</dbReference>
<sequence length="224" mass="25304">MFHRATIGRFSSWSSLPRILYYTVCSSTAPSSPAASTFHLRHFSAESVERLRHVWISGLIDPNKVGPTERSMLYVGKIDEMHASLNKEQPVQEFDTIRAGITFLKWKDHKITVMDTPGRVDDITDEVETALGAFDSGIHVLSKVPADMEALVEEKRHELIENVAPLDDKLAKAFNLKKPISPTDLKEAVRRATITRRFIPVFMGSAFKYKTRYVLFVSLTLILA</sequence>
<dbReference type="PANTHER" id="PTHR43636:SF2">
    <property type="entry name" value="ELONGATION FACTOR G, MITOCHONDRIAL"/>
    <property type="match status" value="1"/>
</dbReference>
<proteinExistence type="predicted"/>
<keyword evidence="4" id="KW-1185">Reference proteome</keyword>
<dbReference type="SUPFAM" id="SSF52540">
    <property type="entry name" value="P-loop containing nucleoside triphosphate hydrolases"/>
    <property type="match status" value="1"/>
</dbReference>
<evidence type="ECO:0008006" key="5">
    <source>
        <dbReference type="Google" id="ProtNLM"/>
    </source>
</evidence>
<gene>
    <name evidence="3" type="ORF">TSUD_377680</name>
</gene>
<dbReference type="Gene3D" id="3.40.50.300">
    <property type="entry name" value="P-loop containing nucleotide triphosphate hydrolases"/>
    <property type="match status" value="2"/>
</dbReference>
<dbReference type="GO" id="GO:0003924">
    <property type="term" value="F:GTPase activity"/>
    <property type="evidence" value="ECO:0007669"/>
    <property type="project" value="TreeGrafter"/>
</dbReference>
<evidence type="ECO:0000256" key="2">
    <source>
        <dbReference type="ARBA" id="ARBA00022917"/>
    </source>
</evidence>
<dbReference type="GO" id="GO:0003746">
    <property type="term" value="F:translation elongation factor activity"/>
    <property type="evidence" value="ECO:0007669"/>
    <property type="project" value="UniProtKB-KW"/>
</dbReference>
<dbReference type="GO" id="GO:0005739">
    <property type="term" value="C:mitochondrion"/>
    <property type="evidence" value="ECO:0007669"/>
    <property type="project" value="TreeGrafter"/>
</dbReference>
<protein>
    <recommendedName>
        <fullName evidence="5">G domain-containing protein</fullName>
    </recommendedName>
</protein>
<evidence type="ECO:0000313" key="3">
    <source>
        <dbReference type="EMBL" id="GAU44168.1"/>
    </source>
</evidence>
<evidence type="ECO:0000256" key="1">
    <source>
        <dbReference type="ARBA" id="ARBA00022768"/>
    </source>
</evidence>
<dbReference type="PANTHER" id="PTHR43636">
    <property type="entry name" value="ELONGATION FACTOR G, MITOCHONDRIAL"/>
    <property type="match status" value="1"/>
</dbReference>
<accession>A0A2Z6NI31</accession>
<name>A0A2Z6NI31_TRISU</name>